<dbReference type="Pfam" id="PF01814">
    <property type="entry name" value="Hemerythrin"/>
    <property type="match status" value="1"/>
</dbReference>
<sequence>MQYDVVDLIMQDHREVERLFDELKNHPEKRPLLTPVLCGLLVAHSRAEEAEIYPVAAKEAGETDEVEHSQEEHAQAEQLLAKLLDCEYDSPQYEQMLQKVVESVTHHVEEEEKTVLPGMRKGLSAERRYQLGERFASSRAEHLGELPGQATREELLVQAKNLGLTNAASMSKEQLKRELQKAGS</sequence>
<name>A0A7C9WAC5_9PSEU</name>
<dbReference type="EMBL" id="JAAMPJ010000021">
    <property type="protein sequence ID" value="NGY66299.1"/>
    <property type="molecule type" value="Genomic_DNA"/>
</dbReference>
<dbReference type="AlphaFoldDB" id="A0A7C9WAC5"/>
<gene>
    <name evidence="2" type="ORF">G7043_46175</name>
</gene>
<evidence type="ECO:0000313" key="3">
    <source>
        <dbReference type="Proteomes" id="UP000481360"/>
    </source>
</evidence>
<dbReference type="Gene3D" id="1.20.120.520">
    <property type="entry name" value="nmb1532 protein domain like"/>
    <property type="match status" value="1"/>
</dbReference>
<reference evidence="2 3" key="1">
    <citation type="submission" date="2020-03" db="EMBL/GenBank/DDBJ databases">
        <title>Isolation and identification of active actinomycetes.</title>
        <authorList>
            <person name="Sun X."/>
        </authorList>
    </citation>
    <scope>NUCLEOTIDE SEQUENCE [LARGE SCALE GENOMIC DNA]</scope>
    <source>
        <strain evidence="2 3">NEAU-D13</strain>
    </source>
</reference>
<organism evidence="2 3">
    <name type="scientific">Lentzea alba</name>
    <dbReference type="NCBI Taxonomy" id="2714351"/>
    <lineage>
        <taxon>Bacteria</taxon>
        <taxon>Bacillati</taxon>
        <taxon>Actinomycetota</taxon>
        <taxon>Actinomycetes</taxon>
        <taxon>Pseudonocardiales</taxon>
        <taxon>Pseudonocardiaceae</taxon>
        <taxon>Lentzea</taxon>
    </lineage>
</organism>
<dbReference type="InterPro" id="IPR012312">
    <property type="entry name" value="Hemerythrin-like"/>
</dbReference>
<dbReference type="RefSeq" id="WP_166055910.1">
    <property type="nucleotide sequence ID" value="NZ_JAAMPJ010000021.1"/>
</dbReference>
<keyword evidence="3" id="KW-1185">Reference proteome</keyword>
<evidence type="ECO:0000259" key="1">
    <source>
        <dbReference type="Pfam" id="PF01814"/>
    </source>
</evidence>
<evidence type="ECO:0000313" key="2">
    <source>
        <dbReference type="EMBL" id="NGY66299.1"/>
    </source>
</evidence>
<dbReference type="PANTHER" id="PTHR35585">
    <property type="entry name" value="HHE DOMAIN PROTEIN (AFU_ORTHOLOGUE AFUA_4G00730)"/>
    <property type="match status" value="1"/>
</dbReference>
<proteinExistence type="predicted"/>
<accession>A0A7C9WAC5</accession>
<feature type="domain" description="Hemerythrin-like" evidence="1">
    <location>
        <begin position="5"/>
        <end position="117"/>
    </location>
</feature>
<dbReference type="PANTHER" id="PTHR35585:SF1">
    <property type="entry name" value="HHE DOMAIN PROTEIN (AFU_ORTHOLOGUE AFUA_4G00730)"/>
    <property type="match status" value="1"/>
</dbReference>
<dbReference type="Proteomes" id="UP000481360">
    <property type="component" value="Unassembled WGS sequence"/>
</dbReference>
<dbReference type="CDD" id="cd12108">
    <property type="entry name" value="Hr-like"/>
    <property type="match status" value="1"/>
</dbReference>
<protein>
    <submittedName>
        <fullName evidence="2">Hemerythrin domain-containing protein</fullName>
    </submittedName>
</protein>
<comment type="caution">
    <text evidence="2">The sequence shown here is derived from an EMBL/GenBank/DDBJ whole genome shotgun (WGS) entry which is preliminary data.</text>
</comment>